<dbReference type="InterPro" id="IPR001300">
    <property type="entry name" value="Peptidase_C2_calpain_cat"/>
</dbReference>
<gene>
    <name evidence="4" type="ORF">ElyMa_006410100</name>
</gene>
<dbReference type="Gene3D" id="3.90.70.10">
    <property type="entry name" value="Cysteine proteinases"/>
    <property type="match status" value="1"/>
</dbReference>
<dbReference type="InterPro" id="IPR022684">
    <property type="entry name" value="Calpain_cysteine_protease"/>
</dbReference>
<dbReference type="GO" id="GO:0006508">
    <property type="term" value="P:proteolysis"/>
    <property type="evidence" value="ECO:0007669"/>
    <property type="project" value="InterPro"/>
</dbReference>
<evidence type="ECO:0000256" key="1">
    <source>
        <dbReference type="ARBA" id="ARBA00007623"/>
    </source>
</evidence>
<keyword evidence="5" id="KW-1185">Reference proteome</keyword>
<comment type="similarity">
    <text evidence="1">Belongs to the peptidase C2 family.</text>
</comment>
<name>A0AAV4HW37_9GAST</name>
<organism evidence="4 5">
    <name type="scientific">Elysia marginata</name>
    <dbReference type="NCBI Taxonomy" id="1093978"/>
    <lineage>
        <taxon>Eukaryota</taxon>
        <taxon>Metazoa</taxon>
        <taxon>Spiralia</taxon>
        <taxon>Lophotrochozoa</taxon>
        <taxon>Mollusca</taxon>
        <taxon>Gastropoda</taxon>
        <taxon>Heterobranchia</taxon>
        <taxon>Euthyneura</taxon>
        <taxon>Panpulmonata</taxon>
        <taxon>Sacoglossa</taxon>
        <taxon>Placobranchoidea</taxon>
        <taxon>Plakobranchidae</taxon>
        <taxon>Elysia</taxon>
    </lineage>
</organism>
<dbReference type="AlphaFoldDB" id="A0AAV4HW37"/>
<sequence>MHKVLSKEWRLVSDDEKAALGLTFEDDGEFWMSLRDFTQNFTTLEICNLGADSLQDDDKISYKEYQDSSYWRRGVSAGGCRNFIRTVHN</sequence>
<dbReference type="GO" id="GO:0005737">
    <property type="term" value="C:cytoplasm"/>
    <property type="evidence" value="ECO:0007669"/>
    <property type="project" value="TreeGrafter"/>
</dbReference>
<dbReference type="InterPro" id="IPR038765">
    <property type="entry name" value="Papain-like_cys_pep_sf"/>
</dbReference>
<dbReference type="PRINTS" id="PR00704">
    <property type="entry name" value="CALPAIN"/>
</dbReference>
<dbReference type="Pfam" id="PF00648">
    <property type="entry name" value="Peptidase_C2"/>
    <property type="match status" value="1"/>
</dbReference>
<evidence type="ECO:0000259" key="3">
    <source>
        <dbReference type="PROSITE" id="PS50203"/>
    </source>
</evidence>
<dbReference type="Proteomes" id="UP000762676">
    <property type="component" value="Unassembled WGS sequence"/>
</dbReference>
<dbReference type="EMBL" id="BMAT01012867">
    <property type="protein sequence ID" value="GFS00896.1"/>
    <property type="molecule type" value="Genomic_DNA"/>
</dbReference>
<accession>A0AAV4HW37</accession>
<dbReference type="PANTHER" id="PTHR10183">
    <property type="entry name" value="CALPAIN"/>
    <property type="match status" value="1"/>
</dbReference>
<evidence type="ECO:0000313" key="5">
    <source>
        <dbReference type="Proteomes" id="UP000762676"/>
    </source>
</evidence>
<reference evidence="4 5" key="1">
    <citation type="journal article" date="2021" name="Elife">
        <title>Chloroplast acquisition without the gene transfer in kleptoplastic sea slugs, Plakobranchus ocellatus.</title>
        <authorList>
            <person name="Maeda T."/>
            <person name="Takahashi S."/>
            <person name="Yoshida T."/>
            <person name="Shimamura S."/>
            <person name="Takaki Y."/>
            <person name="Nagai Y."/>
            <person name="Toyoda A."/>
            <person name="Suzuki Y."/>
            <person name="Arimoto A."/>
            <person name="Ishii H."/>
            <person name="Satoh N."/>
            <person name="Nishiyama T."/>
            <person name="Hasebe M."/>
            <person name="Maruyama T."/>
            <person name="Minagawa J."/>
            <person name="Obokata J."/>
            <person name="Shigenobu S."/>
        </authorList>
    </citation>
    <scope>NUCLEOTIDE SEQUENCE [LARGE SCALE GENOMIC DNA]</scope>
</reference>
<proteinExistence type="inferred from homology"/>
<comment type="caution">
    <text evidence="4">The sequence shown here is derived from an EMBL/GenBank/DDBJ whole genome shotgun (WGS) entry which is preliminary data.</text>
</comment>
<dbReference type="PANTHER" id="PTHR10183:SF433">
    <property type="entry name" value="CALPAIN-A-RELATED"/>
    <property type="match status" value="1"/>
</dbReference>
<protein>
    <submittedName>
        <fullName evidence="4">Calpain-A</fullName>
    </submittedName>
</protein>
<dbReference type="SUPFAM" id="SSF54001">
    <property type="entry name" value="Cysteine proteinases"/>
    <property type="match status" value="1"/>
</dbReference>
<comment type="caution">
    <text evidence="2">Lacks conserved residue(s) required for the propagation of feature annotation.</text>
</comment>
<evidence type="ECO:0000313" key="4">
    <source>
        <dbReference type="EMBL" id="GFS00896.1"/>
    </source>
</evidence>
<feature type="domain" description="Calpain catalytic" evidence="3">
    <location>
        <begin position="6"/>
        <end position="50"/>
    </location>
</feature>
<evidence type="ECO:0000256" key="2">
    <source>
        <dbReference type="PROSITE-ProRule" id="PRU00239"/>
    </source>
</evidence>
<dbReference type="GO" id="GO:0004198">
    <property type="term" value="F:calcium-dependent cysteine-type endopeptidase activity"/>
    <property type="evidence" value="ECO:0007669"/>
    <property type="project" value="InterPro"/>
</dbReference>
<dbReference type="PROSITE" id="PS50203">
    <property type="entry name" value="CALPAIN_CAT"/>
    <property type="match status" value="1"/>
</dbReference>